<dbReference type="AlphaFoldDB" id="A0AA47NQC3"/>
<organism evidence="1 2">
    <name type="scientific">Merluccius polli</name>
    <name type="common">Benguela hake</name>
    <name type="synonym">Merluccius cadenati</name>
    <dbReference type="NCBI Taxonomy" id="89951"/>
    <lineage>
        <taxon>Eukaryota</taxon>
        <taxon>Metazoa</taxon>
        <taxon>Chordata</taxon>
        <taxon>Craniata</taxon>
        <taxon>Vertebrata</taxon>
        <taxon>Euteleostomi</taxon>
        <taxon>Actinopterygii</taxon>
        <taxon>Neopterygii</taxon>
        <taxon>Teleostei</taxon>
        <taxon>Neoteleostei</taxon>
        <taxon>Acanthomorphata</taxon>
        <taxon>Zeiogadaria</taxon>
        <taxon>Gadariae</taxon>
        <taxon>Gadiformes</taxon>
        <taxon>Gadoidei</taxon>
        <taxon>Merlucciidae</taxon>
        <taxon>Merluccius</taxon>
    </lineage>
</organism>
<name>A0AA47NQC3_MERPO</name>
<dbReference type="Proteomes" id="UP001174136">
    <property type="component" value="Unassembled WGS sequence"/>
</dbReference>
<evidence type="ECO:0000313" key="2">
    <source>
        <dbReference type="Proteomes" id="UP001174136"/>
    </source>
</evidence>
<gene>
    <name evidence="1" type="ORF">N1851_030092</name>
</gene>
<evidence type="ECO:0000313" key="1">
    <source>
        <dbReference type="EMBL" id="KAK0134331.1"/>
    </source>
</evidence>
<dbReference type="PANTHER" id="PTHR37162">
    <property type="entry name" value="HAT FAMILY DIMERISATION DOMAINCONTAINING PROTEIN-RELATED"/>
    <property type="match status" value="1"/>
</dbReference>
<protein>
    <submittedName>
        <fullName evidence="1">Uncharacterized protein</fullName>
    </submittedName>
</protein>
<reference evidence="1" key="1">
    <citation type="journal article" date="2023" name="Front. Mar. Sci.">
        <title>A new Merluccius polli reference genome to investigate the effects of global change in West African waters.</title>
        <authorList>
            <person name="Mateo J.L."/>
            <person name="Blanco-Fernandez C."/>
            <person name="Garcia-Vazquez E."/>
            <person name="Machado-Schiaffino G."/>
        </authorList>
    </citation>
    <scope>NUCLEOTIDE SEQUENCE</scope>
    <source>
        <strain evidence="1">C29</strain>
        <tissue evidence="1">Fin</tissue>
    </source>
</reference>
<keyword evidence="2" id="KW-1185">Reference proteome</keyword>
<dbReference type="EMBL" id="JAOPHQ010005713">
    <property type="protein sequence ID" value="KAK0134331.1"/>
    <property type="molecule type" value="Genomic_DNA"/>
</dbReference>
<sequence>MALLEWSNCIGFSSDNCNVMIGKNNSVLSRVKAQAPHIYSVGCPSHLVNISKRREDLKQFQDFCNIAQRRVQKHCPTCWLSLGKGLHYLLNQWPALSSYFESCSDNQKSCDIQRRLTDPNMKLYASFLHNVTQCFDKFNLIFQNKAPVLFRLNHSVEELLHDLASRFIMPKLLIENNINDIDVSDPEIHCSDENLFVGFLTRRHLTTEETISSHKAKQFYKDARAFYLRSFMKVKEKFPTGDLV</sequence>
<proteinExistence type="predicted"/>
<comment type="caution">
    <text evidence="1">The sequence shown here is derived from an EMBL/GenBank/DDBJ whole genome shotgun (WGS) entry which is preliminary data.</text>
</comment>
<accession>A0AA47NQC3</accession>
<dbReference type="PANTHER" id="PTHR37162:SF1">
    <property type="entry name" value="BED-TYPE DOMAIN-CONTAINING PROTEIN"/>
    <property type="match status" value="1"/>
</dbReference>